<reference evidence="4" key="1">
    <citation type="submission" date="2016-10" db="EMBL/GenBank/DDBJ databases">
        <authorList>
            <person name="Varghese N."/>
        </authorList>
    </citation>
    <scope>NUCLEOTIDE SEQUENCE [LARGE SCALE GENOMIC DNA]</scope>
    <source>
        <strain evidence="4">DSM 12489</strain>
    </source>
</reference>
<feature type="domain" description="Spore coat protein X/V" evidence="1">
    <location>
        <begin position="88"/>
        <end position="144"/>
    </location>
</feature>
<dbReference type="GO" id="GO:0030435">
    <property type="term" value="P:sporulation resulting in formation of a cellular spore"/>
    <property type="evidence" value="ECO:0007669"/>
    <property type="project" value="InterPro"/>
</dbReference>
<evidence type="ECO:0000313" key="2">
    <source>
        <dbReference type="EMBL" id="GLV14283.1"/>
    </source>
</evidence>
<dbReference type="EMBL" id="BSRA01000010">
    <property type="protein sequence ID" value="GLV14283.1"/>
    <property type="molecule type" value="Genomic_DNA"/>
</dbReference>
<organism evidence="3 4">
    <name type="scientific">Alicyclobacillus hesperidum</name>
    <dbReference type="NCBI Taxonomy" id="89784"/>
    <lineage>
        <taxon>Bacteria</taxon>
        <taxon>Bacillati</taxon>
        <taxon>Bacillota</taxon>
        <taxon>Bacilli</taxon>
        <taxon>Bacillales</taxon>
        <taxon>Alicyclobacillaceae</taxon>
        <taxon>Alicyclobacillus</taxon>
    </lineage>
</organism>
<sequence length="145" mass="15512">MATNTTWSALDPQQAHPCATTLGGVSQGATESARTEQLNDEHILIKDSCEITVTTVDTQAAVNLQVAIQLAIALVLSIAIADGNEANNIAQDLLERIRTRQSIKQRTVIENSRNVTVTATATEASVNIQVLLQVLLALIAKLEIL</sequence>
<dbReference type="Proteomes" id="UP000182589">
    <property type="component" value="Unassembled WGS sequence"/>
</dbReference>
<dbReference type="EMBL" id="FNOJ01000012">
    <property type="protein sequence ID" value="SDW72338.1"/>
    <property type="molecule type" value="Genomic_DNA"/>
</dbReference>
<keyword evidence="3" id="KW-0946">Virion</keyword>
<dbReference type="AlphaFoldDB" id="A0A1H2VVG3"/>
<dbReference type="GO" id="GO:0031160">
    <property type="term" value="C:spore wall"/>
    <property type="evidence" value="ECO:0007669"/>
    <property type="project" value="InterPro"/>
</dbReference>
<dbReference type="Proteomes" id="UP001157137">
    <property type="component" value="Unassembled WGS sequence"/>
</dbReference>
<evidence type="ECO:0000313" key="3">
    <source>
        <dbReference type="EMBL" id="SDW72338.1"/>
    </source>
</evidence>
<feature type="domain" description="Spore coat protein X/V" evidence="1">
    <location>
        <begin position="25"/>
        <end position="80"/>
    </location>
</feature>
<evidence type="ECO:0000259" key="1">
    <source>
        <dbReference type="Pfam" id="PF07552"/>
    </source>
</evidence>
<reference evidence="2" key="3">
    <citation type="submission" date="2023-02" db="EMBL/GenBank/DDBJ databases">
        <title>Proposal of a novel subspecies: Alicyclobacillus hesperidum subspecies aegle.</title>
        <authorList>
            <person name="Goto K."/>
            <person name="Fujii T."/>
            <person name="Yasui K."/>
            <person name="Mochida K."/>
            <person name="Kato-Tanaka Y."/>
            <person name="Morohoshi S."/>
            <person name="An S.Y."/>
            <person name="Kasai H."/>
            <person name="Yokota A."/>
        </authorList>
    </citation>
    <scope>NUCLEOTIDE SEQUENCE</scope>
    <source>
        <strain evidence="2">DSM 12766</strain>
    </source>
</reference>
<name>A0A1H2VVG3_9BACL</name>
<keyword evidence="4" id="KW-1185">Reference proteome</keyword>
<protein>
    <submittedName>
        <fullName evidence="3">Spore coat protein X</fullName>
    </submittedName>
</protein>
<dbReference type="RefSeq" id="WP_006445975.1">
    <property type="nucleotide sequence ID" value="NZ_BSRA01000010.1"/>
</dbReference>
<dbReference type="Pfam" id="PF07552">
    <property type="entry name" value="Coat_X"/>
    <property type="match status" value="2"/>
</dbReference>
<evidence type="ECO:0000313" key="4">
    <source>
        <dbReference type="Proteomes" id="UP000182589"/>
    </source>
</evidence>
<dbReference type="InterPro" id="IPR011428">
    <property type="entry name" value="Spore_coat_X/V"/>
</dbReference>
<accession>A0A1H2VVG3</accession>
<reference evidence="3" key="2">
    <citation type="submission" date="2016-10" db="EMBL/GenBank/DDBJ databases">
        <authorList>
            <person name="de Groot N.N."/>
        </authorList>
    </citation>
    <scope>NUCLEOTIDE SEQUENCE [LARGE SCALE GENOMIC DNA]</scope>
    <source>
        <strain evidence="3">DSM 12489</strain>
    </source>
</reference>
<proteinExistence type="predicted"/>
<gene>
    <name evidence="2" type="ORF">Heshes_19670</name>
    <name evidence="3" type="ORF">SAMN04489725_11242</name>
</gene>
<dbReference type="STRING" id="89784.SAMN04489725_11242"/>
<keyword evidence="3" id="KW-0167">Capsid protein</keyword>